<dbReference type="PANTHER" id="PTHR35323">
    <property type="entry name" value="SAP DOMAIN-CONTAINING PROTEIN"/>
    <property type="match status" value="1"/>
</dbReference>
<accession>A0A498KNB6</accession>
<feature type="compositionally biased region" description="Basic and acidic residues" evidence="14">
    <location>
        <begin position="39"/>
        <end position="52"/>
    </location>
</feature>
<comment type="catalytic activity">
    <reaction evidence="12">
        <text>L-seryl-[protein] + ATP = O-phospho-L-seryl-[protein] + ADP + H(+)</text>
        <dbReference type="Rhea" id="RHEA:17989"/>
        <dbReference type="Rhea" id="RHEA-COMP:9863"/>
        <dbReference type="Rhea" id="RHEA-COMP:11604"/>
        <dbReference type="ChEBI" id="CHEBI:15378"/>
        <dbReference type="ChEBI" id="CHEBI:29999"/>
        <dbReference type="ChEBI" id="CHEBI:30616"/>
        <dbReference type="ChEBI" id="CHEBI:83421"/>
        <dbReference type="ChEBI" id="CHEBI:456216"/>
        <dbReference type="EC" id="2.7.11.1"/>
    </reaction>
</comment>
<dbReference type="InterPro" id="IPR003034">
    <property type="entry name" value="SAP_dom"/>
</dbReference>
<feature type="region of interest" description="Disordered" evidence="14">
    <location>
        <begin position="1"/>
        <end position="57"/>
    </location>
</feature>
<dbReference type="Gene3D" id="1.10.238.10">
    <property type="entry name" value="EF-hand"/>
    <property type="match status" value="1"/>
</dbReference>
<feature type="domain" description="EF-hand" evidence="16">
    <location>
        <begin position="452"/>
        <end position="487"/>
    </location>
</feature>
<dbReference type="Gene3D" id="3.30.200.20">
    <property type="entry name" value="Phosphorylase Kinase, domain 1"/>
    <property type="match status" value="1"/>
</dbReference>
<dbReference type="PROSITE" id="PS50011">
    <property type="entry name" value="PROTEIN_KINASE_DOM"/>
    <property type="match status" value="1"/>
</dbReference>
<keyword evidence="3" id="KW-0723">Serine/threonine-protein kinase</keyword>
<dbReference type="SUPFAM" id="SSF47473">
    <property type="entry name" value="EF-hand"/>
    <property type="match status" value="1"/>
</dbReference>
<dbReference type="Proteomes" id="UP000290289">
    <property type="component" value="Chromosome 2"/>
</dbReference>
<keyword evidence="7 13" id="KW-0547">Nucleotide-binding</keyword>
<dbReference type="GO" id="GO:0004674">
    <property type="term" value="F:protein serine/threonine kinase activity"/>
    <property type="evidence" value="ECO:0007669"/>
    <property type="project" value="UniProtKB-KW"/>
</dbReference>
<evidence type="ECO:0000256" key="13">
    <source>
        <dbReference type="PROSITE-ProRule" id="PRU10141"/>
    </source>
</evidence>
<dbReference type="InterPro" id="IPR011992">
    <property type="entry name" value="EF-hand-dom_pair"/>
</dbReference>
<protein>
    <recommendedName>
        <fullName evidence="2">non-specific serine/threonine protein kinase</fullName>
        <ecNumber evidence="2">2.7.11.1</ecNumber>
    </recommendedName>
</protein>
<keyword evidence="5" id="KW-0519">Myristate</keyword>
<dbReference type="FunFam" id="3.30.200.20:FF:000101">
    <property type="entry name" value="CDPK-related kinase 1"/>
    <property type="match status" value="1"/>
</dbReference>
<evidence type="ECO:0000256" key="10">
    <source>
        <dbReference type="ARBA" id="ARBA00023288"/>
    </source>
</evidence>
<name>A0A498KNB6_MALDO</name>
<keyword evidence="6" id="KW-0677">Repeat</keyword>
<evidence type="ECO:0000259" key="15">
    <source>
        <dbReference type="PROSITE" id="PS50011"/>
    </source>
</evidence>
<feature type="compositionally biased region" description="Basic and acidic residues" evidence="14">
    <location>
        <begin position="913"/>
        <end position="927"/>
    </location>
</feature>
<evidence type="ECO:0000259" key="16">
    <source>
        <dbReference type="PROSITE" id="PS50222"/>
    </source>
</evidence>
<dbReference type="FunFam" id="1.10.510.10:FF:001864">
    <property type="entry name" value="Calcium-dependent protein kinase SK5"/>
    <property type="match status" value="1"/>
</dbReference>
<dbReference type="SUPFAM" id="SSF56112">
    <property type="entry name" value="Protein kinase-like (PK-like)"/>
    <property type="match status" value="1"/>
</dbReference>
<dbReference type="Gene3D" id="1.10.510.10">
    <property type="entry name" value="Transferase(Phosphotransferase) domain 1"/>
    <property type="match status" value="1"/>
</dbReference>
<comment type="subcellular location">
    <subcellularLocation>
        <location evidence="1">Membrane</location>
        <topology evidence="1">Lipid-anchor</topology>
        <orientation evidence="1">Cytoplasmic side</orientation>
    </subcellularLocation>
</comment>
<comment type="caution">
    <text evidence="17">The sequence shown here is derived from an EMBL/GenBank/DDBJ whole genome shotgun (WGS) entry which is preliminary data.</text>
</comment>
<dbReference type="GO" id="GO:0005524">
    <property type="term" value="F:ATP binding"/>
    <property type="evidence" value="ECO:0007669"/>
    <property type="project" value="UniProtKB-UniRule"/>
</dbReference>
<dbReference type="PROSITE" id="PS50222">
    <property type="entry name" value="EF_HAND_2"/>
    <property type="match status" value="1"/>
</dbReference>
<evidence type="ECO:0000256" key="4">
    <source>
        <dbReference type="ARBA" id="ARBA00022679"/>
    </source>
</evidence>
<evidence type="ECO:0000256" key="8">
    <source>
        <dbReference type="ARBA" id="ARBA00022777"/>
    </source>
</evidence>
<evidence type="ECO:0000256" key="6">
    <source>
        <dbReference type="ARBA" id="ARBA00022737"/>
    </source>
</evidence>
<dbReference type="InterPro" id="IPR002048">
    <property type="entry name" value="EF_hand_dom"/>
</dbReference>
<dbReference type="GO" id="GO:0016020">
    <property type="term" value="C:membrane"/>
    <property type="evidence" value="ECO:0007669"/>
    <property type="project" value="UniProtKB-SubCell"/>
</dbReference>
<dbReference type="InterPro" id="IPR011009">
    <property type="entry name" value="Kinase-like_dom_sf"/>
</dbReference>
<dbReference type="EMBL" id="RDQH01000328">
    <property type="protein sequence ID" value="RXI07185.1"/>
    <property type="molecule type" value="Genomic_DNA"/>
</dbReference>
<dbReference type="CDD" id="cd05117">
    <property type="entry name" value="STKc_CAMK"/>
    <property type="match status" value="1"/>
</dbReference>
<dbReference type="FunFam" id="1.10.510.10:FF:001294">
    <property type="entry name" value="CDPK-related kinase 3"/>
    <property type="match status" value="1"/>
</dbReference>
<organism evidence="17 18">
    <name type="scientific">Malus domestica</name>
    <name type="common">Apple</name>
    <name type="synonym">Pyrus malus</name>
    <dbReference type="NCBI Taxonomy" id="3750"/>
    <lineage>
        <taxon>Eukaryota</taxon>
        <taxon>Viridiplantae</taxon>
        <taxon>Streptophyta</taxon>
        <taxon>Embryophyta</taxon>
        <taxon>Tracheophyta</taxon>
        <taxon>Spermatophyta</taxon>
        <taxon>Magnoliopsida</taxon>
        <taxon>eudicotyledons</taxon>
        <taxon>Gunneridae</taxon>
        <taxon>Pentapetalae</taxon>
        <taxon>rosids</taxon>
        <taxon>fabids</taxon>
        <taxon>Rosales</taxon>
        <taxon>Rosaceae</taxon>
        <taxon>Amygdaloideae</taxon>
        <taxon>Maleae</taxon>
        <taxon>Malus</taxon>
    </lineage>
</organism>
<dbReference type="InterPro" id="IPR008271">
    <property type="entry name" value="Ser/Thr_kinase_AS"/>
</dbReference>
<keyword evidence="9 13" id="KW-0067">ATP-binding</keyword>
<dbReference type="FunFam" id="1.10.238.10:FF:000085">
    <property type="entry name" value="CDPK-related kinase 1"/>
    <property type="match status" value="1"/>
</dbReference>
<sequence>MGLCTSKPSPNSRTYSPQSGSPITKESSVPLPNAAGNGEDPRGEKAEEENVKKSPFFPFYSPSPAHYFFSKKSPARSPANVSSNSTPKRFFKRPFPPPSPAKHIRAVLARRHGSVKPNQAAIPEGGEVEGPTGLDKSFGFSKHIGNKYEMGEEVGRGHFGYTCKATFKKGELKGQQAAVKVIPKAKMTTAIAIEDVRREVKILRALSGHDNLVKFYDAYEDQEKVYIVMELCEGGELLDRILARGGKYTEDDARTVMTQILNVVAFCHLQGVVHRDLKPENFLFTSKDEDSQLKAIDFGLSDFVKPDERLNDIVGSAYYVAPEVLHRSYATEADVWSVGVIAYILLCGSRPFWARTESGIFRVVLKADPSFDEPPWPSLSTEARDFVKRLLNKDPRKRMTAAQALCHPWLKNSNDIKVPLDILIFKLMKVYMRSSPLRKAALRALSKTLTVDELSYLKEQFALLEPNKNGTISLENIKTALMKNATDAMKEARIADFLASLNALQYRRMDFEEFCTAALSVHQLEAVDQWEQHARYAYEIFEKDGNRAIMIEELASELGLSPSVPVHAVLHDWIRHTDGKLTAAIYNRANHHLMKLRHCVYTWDRRDMTPLHARDEAISRREGKRAFICISSSSEEEDDDGTEDGDFGEEEDDDDEDGDGDDGDYDDEDDDEDGDGDDGDYDDEDDDDDGDEKIEEGDDEALCNSVIRSLQEGIDLVSLNLKECKAYLRRHGLRISGTKAVCIQRIEEHWRLKDGNGEALYPRSSFVINCTGDVCKGDVVLFTQKVYEKFDKVTRHGRVLGKRTVAGRVVKESYGAAKQQHTFTVEVLWSRGIKKLCPLFPLLVKGRNLYKLRTFRQRWSNEAERSKVLAEKHRRGEAARHVRAIKKSRKWTENGGGKRRKQSHSTRPNQIRKNNESEKGKHFDRLQRRTSRGSAKHNSFSQHQAALPSKQMRSKASQPFRRHQKSARPNIDRVPALHSQSVPRIPHQSQLEFQHRSAPFQSFGHVMGSTSTMLRYPVTTNFDTFIVPDSQFHRLNNSNCSHHGYIDPGHNITNRNNLSGVNVGRPFQPYISGAETYGEWRYRDRAQMIYAPITFSTVGISFNSQRFIRYLLFLLMMICS</sequence>
<dbReference type="Pfam" id="PF00069">
    <property type="entry name" value="Pkinase"/>
    <property type="match status" value="1"/>
</dbReference>
<evidence type="ECO:0000256" key="3">
    <source>
        <dbReference type="ARBA" id="ARBA00022527"/>
    </source>
</evidence>
<keyword evidence="4" id="KW-0808">Transferase</keyword>
<dbReference type="Pfam" id="PF24766">
    <property type="entry name" value="DUF7699"/>
    <property type="match status" value="1"/>
</dbReference>
<feature type="binding site" evidence="13">
    <location>
        <position position="180"/>
    </location>
    <ligand>
        <name>ATP</name>
        <dbReference type="ChEBI" id="CHEBI:30616"/>
    </ligand>
</feature>
<keyword evidence="10" id="KW-0449">Lipoprotein</keyword>
<proteinExistence type="predicted"/>
<feature type="region of interest" description="Disordered" evidence="14">
    <location>
        <begin position="863"/>
        <end position="970"/>
    </location>
</feature>
<evidence type="ECO:0000256" key="9">
    <source>
        <dbReference type="ARBA" id="ARBA00022840"/>
    </source>
</evidence>
<dbReference type="STRING" id="3750.A0A498KNB6"/>
<dbReference type="Pfam" id="PF02037">
    <property type="entry name" value="SAP"/>
    <property type="match status" value="1"/>
</dbReference>
<keyword evidence="8" id="KW-0418">Kinase</keyword>
<feature type="domain" description="Protein kinase" evidence="15">
    <location>
        <begin position="148"/>
        <end position="410"/>
    </location>
</feature>
<comment type="catalytic activity">
    <reaction evidence="11">
        <text>L-threonyl-[protein] + ATP = O-phospho-L-threonyl-[protein] + ADP + H(+)</text>
        <dbReference type="Rhea" id="RHEA:46608"/>
        <dbReference type="Rhea" id="RHEA-COMP:11060"/>
        <dbReference type="Rhea" id="RHEA-COMP:11605"/>
        <dbReference type="ChEBI" id="CHEBI:15378"/>
        <dbReference type="ChEBI" id="CHEBI:30013"/>
        <dbReference type="ChEBI" id="CHEBI:30616"/>
        <dbReference type="ChEBI" id="CHEBI:61977"/>
        <dbReference type="ChEBI" id="CHEBI:456216"/>
        <dbReference type="EC" id="2.7.11.1"/>
    </reaction>
</comment>
<evidence type="ECO:0000256" key="14">
    <source>
        <dbReference type="SAM" id="MobiDB-lite"/>
    </source>
</evidence>
<evidence type="ECO:0000256" key="1">
    <source>
        <dbReference type="ARBA" id="ARBA00004423"/>
    </source>
</evidence>
<keyword evidence="18" id="KW-1185">Reference proteome</keyword>
<feature type="compositionally biased region" description="Acidic residues" evidence="14">
    <location>
        <begin position="634"/>
        <end position="700"/>
    </location>
</feature>
<dbReference type="InterPro" id="IPR056116">
    <property type="entry name" value="DUF7699"/>
</dbReference>
<dbReference type="GO" id="GO:0005509">
    <property type="term" value="F:calcium ion binding"/>
    <property type="evidence" value="ECO:0007669"/>
    <property type="project" value="InterPro"/>
</dbReference>
<evidence type="ECO:0000256" key="11">
    <source>
        <dbReference type="ARBA" id="ARBA00047899"/>
    </source>
</evidence>
<gene>
    <name evidence="17" type="ORF">DVH24_026321</name>
</gene>
<dbReference type="PROSITE" id="PS00107">
    <property type="entry name" value="PROTEIN_KINASE_ATP"/>
    <property type="match status" value="1"/>
</dbReference>
<evidence type="ECO:0000256" key="2">
    <source>
        <dbReference type="ARBA" id="ARBA00012513"/>
    </source>
</evidence>
<dbReference type="EC" id="2.7.11.1" evidence="2"/>
<feature type="compositionally biased region" description="Basic and acidic residues" evidence="14">
    <location>
        <begin position="863"/>
        <end position="880"/>
    </location>
</feature>
<feature type="compositionally biased region" description="Polar residues" evidence="14">
    <location>
        <begin position="1"/>
        <end position="27"/>
    </location>
</feature>
<evidence type="ECO:0000256" key="5">
    <source>
        <dbReference type="ARBA" id="ARBA00022707"/>
    </source>
</evidence>
<evidence type="ECO:0000313" key="17">
    <source>
        <dbReference type="EMBL" id="RXI07185.1"/>
    </source>
</evidence>
<feature type="region of interest" description="Disordered" evidence="14">
    <location>
        <begin position="72"/>
        <end position="97"/>
    </location>
</feature>
<dbReference type="SMART" id="SM00220">
    <property type="entry name" value="S_TKc"/>
    <property type="match status" value="1"/>
</dbReference>
<evidence type="ECO:0000313" key="18">
    <source>
        <dbReference type="Proteomes" id="UP000290289"/>
    </source>
</evidence>
<dbReference type="PROSITE" id="PS00108">
    <property type="entry name" value="PROTEIN_KINASE_ST"/>
    <property type="match status" value="1"/>
</dbReference>
<evidence type="ECO:0000256" key="7">
    <source>
        <dbReference type="ARBA" id="ARBA00022741"/>
    </source>
</evidence>
<reference evidence="17 18" key="1">
    <citation type="submission" date="2018-10" db="EMBL/GenBank/DDBJ databases">
        <title>A high-quality apple genome assembly.</title>
        <authorList>
            <person name="Hu J."/>
        </authorList>
    </citation>
    <scope>NUCLEOTIDE SEQUENCE [LARGE SCALE GENOMIC DNA]</scope>
    <source>
        <strain evidence="18">cv. HFTH1</strain>
        <tissue evidence="17">Young leaf</tissue>
    </source>
</reference>
<dbReference type="InterPro" id="IPR000719">
    <property type="entry name" value="Prot_kinase_dom"/>
</dbReference>
<evidence type="ECO:0000256" key="12">
    <source>
        <dbReference type="ARBA" id="ARBA00048679"/>
    </source>
</evidence>
<dbReference type="InterPro" id="IPR017441">
    <property type="entry name" value="Protein_kinase_ATP_BS"/>
</dbReference>
<dbReference type="AlphaFoldDB" id="A0A498KNB6"/>
<dbReference type="PANTHER" id="PTHR35323:SF2">
    <property type="entry name" value="SAP DOMAIN-CONTAINING PROTEIN"/>
    <property type="match status" value="1"/>
</dbReference>
<feature type="region of interest" description="Disordered" evidence="14">
    <location>
        <begin position="629"/>
        <end position="700"/>
    </location>
</feature>